<evidence type="ECO:0000256" key="13">
    <source>
        <dbReference type="SAM" id="MobiDB-lite"/>
    </source>
</evidence>
<feature type="region of interest" description="Disordered" evidence="13">
    <location>
        <begin position="304"/>
        <end position="341"/>
    </location>
</feature>
<accession>A0A4W4HMZ5</accession>
<evidence type="ECO:0000256" key="9">
    <source>
        <dbReference type="ARBA" id="ARBA00023272"/>
    </source>
</evidence>
<keyword evidence="9" id="KW-0650">Protein phosphatase inhibitor</keyword>
<evidence type="ECO:0000256" key="7">
    <source>
        <dbReference type="ARBA" id="ARBA00023203"/>
    </source>
</evidence>
<organism evidence="14 15">
    <name type="scientific">Electrophorus electricus</name>
    <name type="common">Electric eel</name>
    <name type="synonym">Gymnotus electricus</name>
    <dbReference type="NCBI Taxonomy" id="8005"/>
    <lineage>
        <taxon>Eukaryota</taxon>
        <taxon>Metazoa</taxon>
        <taxon>Chordata</taxon>
        <taxon>Craniata</taxon>
        <taxon>Vertebrata</taxon>
        <taxon>Euteleostomi</taxon>
        <taxon>Actinopterygii</taxon>
        <taxon>Neopterygii</taxon>
        <taxon>Teleostei</taxon>
        <taxon>Ostariophysi</taxon>
        <taxon>Gymnotiformes</taxon>
        <taxon>Gymnotoidei</taxon>
        <taxon>Gymnotidae</taxon>
        <taxon>Electrophorus</taxon>
    </lineage>
</organism>
<evidence type="ECO:0000313" key="14">
    <source>
        <dbReference type="Ensembl" id="ENSEEEP00000051552.2"/>
    </source>
</evidence>
<dbReference type="OMA" id="SRIPNHN"/>
<reference evidence="15" key="1">
    <citation type="journal article" date="2014" name="Science">
        <title>Nonhuman genetics. Genomic basis for the convergent evolution of electric organs.</title>
        <authorList>
            <person name="Gallant J.R."/>
            <person name="Traeger L.L."/>
            <person name="Volkening J.D."/>
            <person name="Moffett H."/>
            <person name="Chen P.H."/>
            <person name="Novina C.D."/>
            <person name="Phillips G.N.Jr."/>
            <person name="Anand R."/>
            <person name="Wells G.B."/>
            <person name="Pinch M."/>
            <person name="Guth R."/>
            <person name="Unguez G.A."/>
            <person name="Albert J.S."/>
            <person name="Zakon H.H."/>
            <person name="Samanta M.P."/>
            <person name="Sussman M.R."/>
        </authorList>
    </citation>
    <scope>NUCLEOTIDE SEQUENCE [LARGE SCALE GENOMIC DNA]</scope>
</reference>
<comment type="subunit">
    <text evidence="12">Binds PPP1CA and actin.</text>
</comment>
<comment type="similarity">
    <text evidence="3 12">Belongs to the phosphatase and actin regulator family.</text>
</comment>
<keyword evidence="8" id="KW-0539">Nucleus</keyword>
<dbReference type="GO" id="GO:0003779">
    <property type="term" value="F:actin binding"/>
    <property type="evidence" value="ECO:0007669"/>
    <property type="project" value="UniProtKB-KW"/>
</dbReference>
<evidence type="ECO:0000256" key="3">
    <source>
        <dbReference type="ARBA" id="ARBA00009795"/>
    </source>
</evidence>
<dbReference type="Ensembl" id="ENSEEET00000052109.2">
    <property type="protein sequence ID" value="ENSEEEP00000051552.2"/>
    <property type="gene ID" value="ENSEEEG00000024197.2"/>
</dbReference>
<feature type="repeat" description="RPEL" evidence="11">
    <location>
        <begin position="354"/>
        <end position="379"/>
    </location>
</feature>
<evidence type="ECO:0000256" key="1">
    <source>
        <dbReference type="ARBA" id="ARBA00004123"/>
    </source>
</evidence>
<gene>
    <name evidence="14" type="primary">PHACTR1</name>
</gene>
<keyword evidence="5 12" id="KW-0677">Repeat</keyword>
<dbReference type="GO" id="GO:0048870">
    <property type="term" value="P:cell motility"/>
    <property type="evidence" value="ECO:0007669"/>
    <property type="project" value="TreeGrafter"/>
</dbReference>
<reference evidence="14" key="4">
    <citation type="submission" date="2025-08" db="UniProtKB">
        <authorList>
            <consortium name="Ensembl"/>
        </authorList>
    </citation>
    <scope>IDENTIFICATION</scope>
</reference>
<dbReference type="GO" id="GO:0005737">
    <property type="term" value="C:cytoplasm"/>
    <property type="evidence" value="ECO:0007669"/>
    <property type="project" value="UniProtKB-SubCell"/>
</dbReference>
<evidence type="ECO:0000256" key="12">
    <source>
        <dbReference type="RuleBase" id="RU301113"/>
    </source>
</evidence>
<dbReference type="SMART" id="SM00707">
    <property type="entry name" value="RPEL"/>
    <property type="match status" value="1"/>
</dbReference>
<keyword evidence="4" id="KW-0963">Cytoplasm</keyword>
<keyword evidence="7 12" id="KW-0009">Actin-binding</keyword>
<dbReference type="PANTHER" id="PTHR12751:SF6">
    <property type="entry name" value="PHOSPHATASE AND ACTIN REGULATOR 1"/>
    <property type="match status" value="1"/>
</dbReference>
<dbReference type="GO" id="GO:0004864">
    <property type="term" value="F:protein phosphatase inhibitor activity"/>
    <property type="evidence" value="ECO:0007669"/>
    <property type="project" value="UniProtKB-UniRule"/>
</dbReference>
<evidence type="ECO:0000256" key="4">
    <source>
        <dbReference type="ARBA" id="ARBA00022490"/>
    </source>
</evidence>
<dbReference type="InterPro" id="IPR004018">
    <property type="entry name" value="RPEL_repeat"/>
</dbReference>
<reference evidence="14" key="3">
    <citation type="submission" date="2020-05" db="EMBL/GenBank/DDBJ databases">
        <title>Electrophorus electricus (electric eel) genome, fEleEle1, primary haplotype.</title>
        <authorList>
            <person name="Myers G."/>
            <person name="Meyer A."/>
            <person name="Fedrigo O."/>
            <person name="Formenti G."/>
            <person name="Rhie A."/>
            <person name="Tracey A."/>
            <person name="Sims Y."/>
            <person name="Jarvis E.D."/>
        </authorList>
    </citation>
    <scope>NUCLEOTIDE SEQUENCE [LARGE SCALE GENOMIC DNA]</scope>
</reference>
<feature type="compositionally biased region" description="Acidic residues" evidence="13">
    <location>
        <begin position="326"/>
        <end position="340"/>
    </location>
</feature>
<dbReference type="Proteomes" id="UP000314983">
    <property type="component" value="Chromosome 19"/>
</dbReference>
<evidence type="ECO:0000256" key="10">
    <source>
        <dbReference type="ARBA" id="ARBA00034103"/>
    </source>
</evidence>
<dbReference type="AlphaFoldDB" id="A0A4W4HMZ5"/>
<dbReference type="Pfam" id="PF02755">
    <property type="entry name" value="RPEL"/>
    <property type="match status" value="1"/>
</dbReference>
<comment type="subcellular location">
    <subcellularLocation>
        <location evidence="2">Cytoplasm</location>
    </subcellularLocation>
    <subcellularLocation>
        <location evidence="1">Nucleus</location>
    </subcellularLocation>
    <subcellularLocation>
        <location evidence="10">Synapse</location>
    </subcellularLocation>
</comment>
<reference evidence="15" key="2">
    <citation type="journal article" date="2017" name="Sci. Adv.">
        <title>A tail of two voltages: Proteomic comparison of the three electric organs of the electric eel.</title>
        <authorList>
            <person name="Traeger L.L."/>
            <person name="Sabat G."/>
            <person name="Barrett-Wilt G.A."/>
            <person name="Wells G.B."/>
            <person name="Sussman M.R."/>
        </authorList>
    </citation>
    <scope>NUCLEOTIDE SEQUENCE [LARGE SCALE GENOMIC DNA]</scope>
</reference>
<dbReference type="GO" id="GO:0045202">
    <property type="term" value="C:synapse"/>
    <property type="evidence" value="ECO:0007669"/>
    <property type="project" value="UniProtKB-SubCell"/>
</dbReference>
<evidence type="ECO:0000256" key="11">
    <source>
        <dbReference type="PROSITE-ProRule" id="PRU00401"/>
    </source>
</evidence>
<dbReference type="PROSITE" id="PS51073">
    <property type="entry name" value="RPEL"/>
    <property type="match status" value="1"/>
</dbReference>
<protein>
    <recommendedName>
        <fullName evidence="12">Phosphatase and actin regulator</fullName>
    </recommendedName>
</protein>
<dbReference type="PANTHER" id="PTHR12751">
    <property type="entry name" value="PHOSPHATASE AND ACTIN REGULATOR PHACTR"/>
    <property type="match status" value="1"/>
</dbReference>
<proteinExistence type="inferred from homology"/>
<dbReference type="GO" id="GO:0005634">
    <property type="term" value="C:nucleus"/>
    <property type="evidence" value="ECO:0007669"/>
    <property type="project" value="UniProtKB-SubCell"/>
</dbReference>
<evidence type="ECO:0000256" key="8">
    <source>
        <dbReference type="ARBA" id="ARBA00023242"/>
    </source>
</evidence>
<keyword evidence="6" id="KW-0770">Synapse</keyword>
<sequence length="396" mass="44230">MRSESLVPGARTPPIRRRSRFATLGRLFKPWKWRKKKSEKLKQTSTALEREVCLRQAREDLLKRSALQEAFEKGECVATVPEPAREQTVLASLPSVPHAINFILLFSIATIEFRASVEGGVCSQDPSMKSSMVLPVKKSVNFPGDLQENPAKPPLFHKQPPALPPKPFPRPANHSTEPCQTLKLPCLQGKLSPPLPPKKVMICVPSGGLEPPVSSPSPLAVYPQKCAPMMHHHGHPHQLQYGGVPSRIIEELNKTLALTMQRLESAFSVSTLSYLPFPGSSALHSGPCSLLEGRTIPTVVIDCEDDKENMPSESDYEDLPSMYKDELEEEDEEDEEDDDSLFTSTLALKVLRKDSLAIKLSNRPSKRELEDKNILPMQTDEERHESRQQIGTKLTR</sequence>
<evidence type="ECO:0000313" key="15">
    <source>
        <dbReference type="Proteomes" id="UP000314983"/>
    </source>
</evidence>
<reference evidence="14" key="5">
    <citation type="submission" date="2025-09" db="UniProtKB">
        <authorList>
            <consortium name="Ensembl"/>
        </authorList>
    </citation>
    <scope>IDENTIFICATION</scope>
</reference>
<name>A0A4W4HMZ5_ELEEL</name>
<keyword evidence="15" id="KW-1185">Reference proteome</keyword>
<evidence type="ECO:0000256" key="2">
    <source>
        <dbReference type="ARBA" id="ARBA00004496"/>
    </source>
</evidence>
<evidence type="ECO:0000256" key="5">
    <source>
        <dbReference type="ARBA" id="ARBA00022737"/>
    </source>
</evidence>
<evidence type="ECO:0000256" key="6">
    <source>
        <dbReference type="ARBA" id="ARBA00023018"/>
    </source>
</evidence>
<feature type="region of interest" description="Disordered" evidence="13">
    <location>
        <begin position="361"/>
        <end position="396"/>
    </location>
</feature>
<dbReference type="GO" id="GO:0043149">
    <property type="term" value="P:stress fiber assembly"/>
    <property type="evidence" value="ECO:0007669"/>
    <property type="project" value="TreeGrafter"/>
</dbReference>
<dbReference type="Gene3D" id="6.10.140.1750">
    <property type="match status" value="1"/>
</dbReference>
<dbReference type="GeneTree" id="ENSGT00940000155842"/>